<gene>
    <name evidence="1" type="ORF">MKW94_024780</name>
</gene>
<proteinExistence type="predicted"/>
<dbReference type="EMBL" id="JAJJMA010336306">
    <property type="protein sequence ID" value="MCL7051244.1"/>
    <property type="molecule type" value="Genomic_DNA"/>
</dbReference>
<accession>A0AA41W1P3</accession>
<feature type="non-terminal residue" evidence="1">
    <location>
        <position position="84"/>
    </location>
</feature>
<dbReference type="AlphaFoldDB" id="A0AA41W1P3"/>
<sequence length="84" mass="9963">MLRDLYVIYGRQTKIPVDIREWMKWILLDEHLDDILEIADAREEELKKQATEEGYPLAEPIIKPEKPELLDLGNNLDLVQERFS</sequence>
<dbReference type="Proteomes" id="UP001177140">
    <property type="component" value="Unassembled WGS sequence"/>
</dbReference>
<name>A0AA41W1P3_PAPNU</name>
<evidence type="ECO:0000313" key="2">
    <source>
        <dbReference type="Proteomes" id="UP001177140"/>
    </source>
</evidence>
<keyword evidence="2" id="KW-1185">Reference proteome</keyword>
<comment type="caution">
    <text evidence="1">The sequence shown here is derived from an EMBL/GenBank/DDBJ whole genome shotgun (WGS) entry which is preliminary data.</text>
</comment>
<reference evidence="1" key="1">
    <citation type="submission" date="2022-03" db="EMBL/GenBank/DDBJ databases">
        <title>A functionally conserved STORR gene fusion in Papaver species that diverged 16.8 million years ago.</title>
        <authorList>
            <person name="Catania T."/>
        </authorList>
    </citation>
    <scope>NUCLEOTIDE SEQUENCE</scope>
    <source>
        <strain evidence="1">S-191538</strain>
    </source>
</reference>
<evidence type="ECO:0000313" key="1">
    <source>
        <dbReference type="EMBL" id="MCL7051244.1"/>
    </source>
</evidence>
<organism evidence="1 2">
    <name type="scientific">Papaver nudicaule</name>
    <name type="common">Iceland poppy</name>
    <dbReference type="NCBI Taxonomy" id="74823"/>
    <lineage>
        <taxon>Eukaryota</taxon>
        <taxon>Viridiplantae</taxon>
        <taxon>Streptophyta</taxon>
        <taxon>Embryophyta</taxon>
        <taxon>Tracheophyta</taxon>
        <taxon>Spermatophyta</taxon>
        <taxon>Magnoliopsida</taxon>
        <taxon>Ranunculales</taxon>
        <taxon>Papaveraceae</taxon>
        <taxon>Papaveroideae</taxon>
        <taxon>Papaver</taxon>
    </lineage>
</organism>
<protein>
    <submittedName>
        <fullName evidence="1">Uncharacterized protein</fullName>
    </submittedName>
</protein>